<organism evidence="7 8">
    <name type="scientific">Kipferlia bialata</name>
    <dbReference type="NCBI Taxonomy" id="797122"/>
    <lineage>
        <taxon>Eukaryota</taxon>
        <taxon>Metamonada</taxon>
        <taxon>Carpediemonas-like organisms</taxon>
        <taxon>Kipferlia</taxon>
    </lineage>
</organism>
<evidence type="ECO:0000256" key="1">
    <source>
        <dbReference type="ARBA" id="ARBA00005446"/>
    </source>
</evidence>
<evidence type="ECO:0000256" key="3">
    <source>
        <dbReference type="ARBA" id="ARBA00023235"/>
    </source>
</evidence>
<dbReference type="InterPro" id="IPR011545">
    <property type="entry name" value="DEAD/DEAH_box_helicase_dom"/>
</dbReference>
<evidence type="ECO:0000256" key="4">
    <source>
        <dbReference type="ARBA" id="ARBA00034617"/>
    </source>
</evidence>
<dbReference type="Gene3D" id="3.40.50.300">
    <property type="entry name" value="P-loop containing nucleotide triphosphate hydrolases"/>
    <property type="match status" value="1"/>
</dbReference>
<feature type="non-terminal residue" evidence="7">
    <location>
        <position position="1"/>
    </location>
</feature>
<dbReference type="Pfam" id="PF00270">
    <property type="entry name" value="DEAD"/>
    <property type="match status" value="1"/>
</dbReference>
<reference evidence="7 8" key="1">
    <citation type="journal article" date="2018" name="PLoS ONE">
        <title>The draft genome of Kipferlia bialata reveals reductive genome evolution in fornicate parasites.</title>
        <authorList>
            <person name="Tanifuji G."/>
            <person name="Takabayashi S."/>
            <person name="Kume K."/>
            <person name="Takagi M."/>
            <person name="Nakayama T."/>
            <person name="Kamikawa R."/>
            <person name="Inagaki Y."/>
            <person name="Hashimoto T."/>
        </authorList>
    </citation>
    <scope>NUCLEOTIDE SEQUENCE [LARGE SCALE GENOMIC DNA]</scope>
    <source>
        <strain evidence="7">NY0173</strain>
    </source>
</reference>
<evidence type="ECO:0000313" key="7">
    <source>
        <dbReference type="EMBL" id="GIQ89979.1"/>
    </source>
</evidence>
<dbReference type="GO" id="GO:0005524">
    <property type="term" value="F:ATP binding"/>
    <property type="evidence" value="ECO:0007669"/>
    <property type="project" value="InterPro"/>
</dbReference>
<dbReference type="Proteomes" id="UP000265618">
    <property type="component" value="Unassembled WGS sequence"/>
</dbReference>
<dbReference type="OrthoDB" id="10261556at2759"/>
<evidence type="ECO:0000313" key="8">
    <source>
        <dbReference type="Proteomes" id="UP000265618"/>
    </source>
</evidence>
<dbReference type="GO" id="GO:0005737">
    <property type="term" value="C:cytoplasm"/>
    <property type="evidence" value="ECO:0007669"/>
    <property type="project" value="TreeGrafter"/>
</dbReference>
<dbReference type="GO" id="GO:0005694">
    <property type="term" value="C:chromosome"/>
    <property type="evidence" value="ECO:0007669"/>
    <property type="project" value="TreeGrafter"/>
</dbReference>
<dbReference type="GO" id="GO:0043138">
    <property type="term" value="F:3'-5' DNA helicase activity"/>
    <property type="evidence" value="ECO:0007669"/>
    <property type="project" value="UniProtKB-EC"/>
</dbReference>
<dbReference type="PANTHER" id="PTHR13710:SF105">
    <property type="entry name" value="ATP-DEPENDENT DNA HELICASE Q1"/>
    <property type="match status" value="1"/>
</dbReference>
<evidence type="ECO:0000256" key="2">
    <source>
        <dbReference type="ARBA" id="ARBA00023125"/>
    </source>
</evidence>
<keyword evidence="3" id="KW-0413">Isomerase</keyword>
<dbReference type="SUPFAM" id="SSF52540">
    <property type="entry name" value="P-loop containing nucleoside triphosphate hydrolases"/>
    <property type="match status" value="1"/>
</dbReference>
<comment type="catalytic activity">
    <reaction evidence="4">
        <text>Couples ATP hydrolysis with the unwinding of duplex DNA by translocating in the 3'-5' direction.</text>
        <dbReference type="EC" id="5.6.2.4"/>
    </reaction>
</comment>
<dbReference type="EMBL" id="BDIP01005635">
    <property type="protein sequence ID" value="GIQ89979.1"/>
    <property type="molecule type" value="Genomic_DNA"/>
</dbReference>
<gene>
    <name evidence="7" type="ORF">KIPB_012607</name>
</gene>
<comment type="caution">
    <text evidence="7">The sequence shown here is derived from an EMBL/GenBank/DDBJ whole genome shotgun (WGS) entry which is preliminary data.</text>
</comment>
<dbReference type="GO" id="GO:0003677">
    <property type="term" value="F:DNA binding"/>
    <property type="evidence" value="ECO:0007669"/>
    <property type="project" value="UniProtKB-KW"/>
</dbReference>
<dbReference type="InterPro" id="IPR014001">
    <property type="entry name" value="Helicase_ATP-bd"/>
</dbReference>
<dbReference type="AlphaFoldDB" id="A0A9K3D6C7"/>
<keyword evidence="2" id="KW-0238">DNA-binding</keyword>
<comment type="similarity">
    <text evidence="1">Belongs to the helicase family. RecQ subfamily.</text>
</comment>
<dbReference type="GO" id="GO:0006281">
    <property type="term" value="P:DNA repair"/>
    <property type="evidence" value="ECO:0007669"/>
    <property type="project" value="TreeGrafter"/>
</dbReference>
<keyword evidence="8" id="KW-1185">Reference proteome</keyword>
<dbReference type="GO" id="GO:0009378">
    <property type="term" value="F:four-way junction helicase activity"/>
    <property type="evidence" value="ECO:0007669"/>
    <property type="project" value="TreeGrafter"/>
</dbReference>
<evidence type="ECO:0000256" key="5">
    <source>
        <dbReference type="ARBA" id="ARBA00034808"/>
    </source>
</evidence>
<name>A0A9K3D6C7_9EUKA</name>
<sequence length="121" mass="12969">MSVQPDRLRTVLQAKFGFDDFREGQREAIQSLVDGQDVYCLMPTGAGKSLIYQMGSLCRRGVGIVVSPLVALIQNQVEGLEKKGIHAAALTSGVSSAVRGTTMSELLSPQSDLALVYVTPE</sequence>
<protein>
    <recommendedName>
        <fullName evidence="5">DNA 3'-5' helicase</fullName>
        <ecNumber evidence="5">5.6.2.4</ecNumber>
    </recommendedName>
</protein>
<feature type="domain" description="Helicase ATP-binding" evidence="6">
    <location>
        <begin position="29"/>
        <end position="121"/>
    </location>
</feature>
<evidence type="ECO:0000259" key="6">
    <source>
        <dbReference type="PROSITE" id="PS51192"/>
    </source>
</evidence>
<dbReference type="PANTHER" id="PTHR13710">
    <property type="entry name" value="DNA HELICASE RECQ FAMILY MEMBER"/>
    <property type="match status" value="1"/>
</dbReference>
<dbReference type="GO" id="GO:0006310">
    <property type="term" value="P:DNA recombination"/>
    <property type="evidence" value="ECO:0007669"/>
    <property type="project" value="TreeGrafter"/>
</dbReference>
<proteinExistence type="inferred from homology"/>
<accession>A0A9K3D6C7</accession>
<dbReference type="InterPro" id="IPR027417">
    <property type="entry name" value="P-loop_NTPase"/>
</dbReference>
<dbReference type="PROSITE" id="PS51192">
    <property type="entry name" value="HELICASE_ATP_BIND_1"/>
    <property type="match status" value="1"/>
</dbReference>
<dbReference type="EC" id="5.6.2.4" evidence="5"/>